<dbReference type="AlphaFoldDB" id="A0AAW5A6I4"/>
<sequence length="150" mass="17464">MKFYFSPSTTTFFRSDIHGEPGSDDCSMPDEVREVSVEVFERMLRVREQGGRVIPDEDGLPIATPPLPPTSEELAEKERRWRDRVISTTEWIVTRHRDEVDMGQETMITPEQFSELLRYRQALRDWPTVEGFPNVDLRPNPPGWLADQTE</sequence>
<dbReference type="RefSeq" id="WP_236299301.1">
    <property type="nucleotide sequence ID" value="NZ_WKEB01000014.1"/>
</dbReference>
<dbReference type="EMBL" id="WKEW01000017">
    <property type="protein sequence ID" value="MCF5056837.1"/>
    <property type="molecule type" value="Genomic_DNA"/>
</dbReference>
<name>A0AAW5A6I4_9PSED</name>
<comment type="caution">
    <text evidence="3">The sequence shown here is derived from an EMBL/GenBank/DDBJ whole genome shotgun (WGS) entry which is preliminary data.</text>
</comment>
<evidence type="ECO:0000259" key="2">
    <source>
        <dbReference type="Pfam" id="PF16778"/>
    </source>
</evidence>
<evidence type="ECO:0000313" key="3">
    <source>
        <dbReference type="EMBL" id="MCF5056837.1"/>
    </source>
</evidence>
<dbReference type="Pfam" id="PF16778">
    <property type="entry name" value="Phage_tail_APC"/>
    <property type="match status" value="1"/>
</dbReference>
<protein>
    <submittedName>
        <fullName evidence="3">Phage tail protein</fullName>
    </submittedName>
</protein>
<organism evidence="3 4">
    <name type="scientific">Pseudomonas proteolytica</name>
    <dbReference type="NCBI Taxonomy" id="219574"/>
    <lineage>
        <taxon>Bacteria</taxon>
        <taxon>Pseudomonadati</taxon>
        <taxon>Pseudomonadota</taxon>
        <taxon>Gammaproteobacteria</taxon>
        <taxon>Pseudomonadales</taxon>
        <taxon>Pseudomonadaceae</taxon>
        <taxon>Pseudomonas</taxon>
    </lineage>
</organism>
<feature type="domain" description="Phage tail assembly chaperone-like" evidence="2">
    <location>
        <begin position="75"/>
        <end position="142"/>
    </location>
</feature>
<feature type="region of interest" description="Disordered" evidence="1">
    <location>
        <begin position="50"/>
        <end position="79"/>
    </location>
</feature>
<feature type="region of interest" description="Disordered" evidence="1">
    <location>
        <begin position="130"/>
        <end position="150"/>
    </location>
</feature>
<reference evidence="3 4" key="1">
    <citation type="submission" date="2019-11" db="EMBL/GenBank/DDBJ databases">
        <title>Epiphytic Pseudomonas syringae from cherry orchards.</title>
        <authorList>
            <person name="Hulin M.T."/>
        </authorList>
    </citation>
    <scope>NUCLEOTIDE SEQUENCE [LARGE SCALE GENOMIC DNA]</scope>
    <source>
        <strain evidence="3 4">PA-6-9F</strain>
    </source>
</reference>
<keyword evidence="4" id="KW-1185">Reference proteome</keyword>
<proteinExistence type="predicted"/>
<accession>A0AAW5A6I4</accession>
<evidence type="ECO:0000313" key="4">
    <source>
        <dbReference type="Proteomes" id="UP000814172"/>
    </source>
</evidence>
<gene>
    <name evidence="3" type="ORF">GIW75_07685</name>
</gene>
<dbReference type="InterPro" id="IPR031893">
    <property type="entry name" value="Phage_tail_APC"/>
</dbReference>
<evidence type="ECO:0000256" key="1">
    <source>
        <dbReference type="SAM" id="MobiDB-lite"/>
    </source>
</evidence>
<dbReference type="Proteomes" id="UP000814172">
    <property type="component" value="Unassembled WGS sequence"/>
</dbReference>